<comment type="caution">
    <text evidence="2">The sequence shown here is derived from an EMBL/GenBank/DDBJ whole genome shotgun (WGS) entry which is preliminary data.</text>
</comment>
<feature type="region of interest" description="Disordered" evidence="1">
    <location>
        <begin position="124"/>
        <end position="159"/>
    </location>
</feature>
<feature type="region of interest" description="Disordered" evidence="1">
    <location>
        <begin position="435"/>
        <end position="463"/>
    </location>
</feature>
<proteinExistence type="predicted"/>
<evidence type="ECO:0000313" key="2">
    <source>
        <dbReference type="EMBL" id="GFR50696.1"/>
    </source>
</evidence>
<feature type="compositionally biased region" description="Low complexity" evidence="1">
    <location>
        <begin position="127"/>
        <end position="138"/>
    </location>
</feature>
<reference evidence="2 3" key="1">
    <citation type="journal article" date="2021" name="Sci. Rep.">
        <title>Genome sequencing of the multicellular alga Astrephomene provides insights into convergent evolution of germ-soma differentiation.</title>
        <authorList>
            <person name="Yamashita S."/>
            <person name="Yamamoto K."/>
            <person name="Matsuzaki R."/>
            <person name="Suzuki S."/>
            <person name="Yamaguchi H."/>
            <person name="Hirooka S."/>
            <person name="Minakuchi Y."/>
            <person name="Miyagishima S."/>
            <person name="Kawachi M."/>
            <person name="Toyoda A."/>
            <person name="Nozaki H."/>
        </authorList>
    </citation>
    <scope>NUCLEOTIDE SEQUENCE [LARGE SCALE GENOMIC DNA]</scope>
    <source>
        <strain evidence="2 3">NIES-4017</strain>
    </source>
</reference>
<evidence type="ECO:0000313" key="3">
    <source>
        <dbReference type="Proteomes" id="UP001054857"/>
    </source>
</evidence>
<dbReference type="Proteomes" id="UP001054857">
    <property type="component" value="Unassembled WGS sequence"/>
</dbReference>
<name>A0AAD3DZ15_9CHLO</name>
<accession>A0AAD3DZ15</accession>
<keyword evidence="3" id="KW-1185">Reference proteome</keyword>
<protein>
    <submittedName>
        <fullName evidence="2">Uncharacterized protein</fullName>
    </submittedName>
</protein>
<dbReference type="AlphaFoldDB" id="A0AAD3DZ15"/>
<dbReference type="EMBL" id="BMAR01000040">
    <property type="protein sequence ID" value="GFR50696.1"/>
    <property type="molecule type" value="Genomic_DNA"/>
</dbReference>
<sequence length="581" mass="62400">MAIGPLRVPVRVAESYVRPGDEQRLFPNFQFFLSREEILEAWPKGQITHEKFSHGGSFWRLVKRPMAQGNSVYMAVLDETSHSSSTSAANGSPTSYAANDTTQRLRSMPLDAFPGHDISDVTGSDLSPAYASSSQQPPHHAMSLPPLSGNHHHHAASGLRSSSALSLSLNAPSFRDRNGNYGNMALIASQPSGHLSLQGGGLSLGCGGNGFMTDLLSATESPMPLDRYKAFIRLFSNLNRNREALCLPQPAPDAPPSVASDPNWESPDAQELVRQMLMVGECLAKFGTAEFVDGRNNSSRAITTKDYAKLLRMYLEGHGAVFRDDFISRLPLALQDEALTVRTLLQTRCETNDMLFTQLVKHVGQEPTAGGAMVINNSSVSANPTNHMLAAPKTFVNTVSNAWSKADVKRRTQMGAVGAVAVVALWVLKRKLFGGGGGGGRSRRGGREESEWGGGSSRRSSRIRGSADLAARLLDERAAAERMAVRFIAAAQDELRRATHNDQLLRNDWRLGPIRLAPPGSGPVPAGYEPVQTGYCSVGAYMNALDGGPPFALPYGVPERQQSSGVGAVAVREAAQTAAAE</sequence>
<evidence type="ECO:0000256" key="1">
    <source>
        <dbReference type="SAM" id="MobiDB-lite"/>
    </source>
</evidence>
<gene>
    <name evidence="2" type="ORF">Agub_g12950</name>
</gene>
<organism evidence="2 3">
    <name type="scientific">Astrephomene gubernaculifera</name>
    <dbReference type="NCBI Taxonomy" id="47775"/>
    <lineage>
        <taxon>Eukaryota</taxon>
        <taxon>Viridiplantae</taxon>
        <taxon>Chlorophyta</taxon>
        <taxon>core chlorophytes</taxon>
        <taxon>Chlorophyceae</taxon>
        <taxon>CS clade</taxon>
        <taxon>Chlamydomonadales</taxon>
        <taxon>Astrephomenaceae</taxon>
        <taxon>Astrephomene</taxon>
    </lineage>
</organism>